<dbReference type="InterPro" id="IPR008513">
    <property type="entry name" value="tRNA(Met)_cyd_acetate_ligase"/>
</dbReference>
<dbReference type="OrthoDB" id="9769796at2"/>
<keyword evidence="4" id="KW-0808">Transferase</keyword>
<feature type="binding site" evidence="3">
    <location>
        <position position="101"/>
    </location>
    <ligand>
        <name>ATP</name>
        <dbReference type="ChEBI" id="CHEBI:30616"/>
    </ligand>
</feature>
<dbReference type="GO" id="GO:0016879">
    <property type="term" value="F:ligase activity, forming carbon-nitrogen bonds"/>
    <property type="evidence" value="ECO:0007669"/>
    <property type="project" value="UniProtKB-UniRule"/>
</dbReference>
<comment type="function">
    <text evidence="3">Catalyzes the formation of N(4)-acetylcytidine (ac(4)C) at the wobble position of elongator tRNA(Met), using acetate and ATP as substrates. First activates an acetate ion to form acetyladenylate (Ac-AMP) and then transfers the acetyl group to tRNA to form ac(4)C34.</text>
</comment>
<evidence type="ECO:0000256" key="3">
    <source>
        <dbReference type="HAMAP-Rule" id="MF_01539"/>
    </source>
</evidence>
<dbReference type="HAMAP" id="MF_01539">
    <property type="entry name" value="TmcAL"/>
    <property type="match status" value="1"/>
</dbReference>
<dbReference type="GO" id="GO:0005737">
    <property type="term" value="C:cytoplasm"/>
    <property type="evidence" value="ECO:0007669"/>
    <property type="project" value="UniProtKB-SubCell"/>
</dbReference>
<protein>
    <recommendedName>
        <fullName evidence="3">tRNA(Met) cytidine acetate ligase</fullName>
        <ecNumber evidence="3">6.3.4.-</ecNumber>
    </recommendedName>
</protein>
<dbReference type="InterPro" id="IPR014729">
    <property type="entry name" value="Rossmann-like_a/b/a_fold"/>
</dbReference>
<organism evidence="4 5">
    <name type="scientific">Carnobacterium iners</name>
    <dbReference type="NCBI Taxonomy" id="1073423"/>
    <lineage>
        <taxon>Bacteria</taxon>
        <taxon>Bacillati</taxon>
        <taxon>Bacillota</taxon>
        <taxon>Bacilli</taxon>
        <taxon>Lactobacillales</taxon>
        <taxon>Carnobacteriaceae</taxon>
        <taxon>Carnobacterium</taxon>
    </lineage>
</organism>
<dbReference type="GO" id="GO:0016740">
    <property type="term" value="F:transferase activity"/>
    <property type="evidence" value="ECO:0007669"/>
    <property type="project" value="UniProtKB-KW"/>
</dbReference>
<keyword evidence="3" id="KW-0067">ATP-binding</keyword>
<dbReference type="RefSeq" id="WP_085560282.1">
    <property type="nucleotide sequence ID" value="NZ_FOAH01000002.1"/>
</dbReference>
<feature type="binding site" evidence="3">
    <location>
        <begin position="186"/>
        <end position="187"/>
    </location>
    <ligand>
        <name>ATP</name>
        <dbReference type="ChEBI" id="CHEBI:30616"/>
    </ligand>
</feature>
<dbReference type="Pfam" id="PF05636">
    <property type="entry name" value="HIGH_NTase1"/>
    <property type="match status" value="1"/>
</dbReference>
<dbReference type="EC" id="6.3.4.-" evidence="3"/>
<comment type="similarity">
    <text evidence="3">Belongs to the TmcAL family.</text>
</comment>
<dbReference type="PANTHER" id="PTHR37825">
    <property type="entry name" value="TRNA(MET) CYTIDINE ACETATE LIGASE"/>
    <property type="match status" value="1"/>
</dbReference>
<dbReference type="GO" id="GO:0006400">
    <property type="term" value="P:tRNA modification"/>
    <property type="evidence" value="ECO:0007669"/>
    <property type="project" value="UniProtKB-UniRule"/>
</dbReference>
<evidence type="ECO:0000256" key="2">
    <source>
        <dbReference type="ARBA" id="ARBA00022694"/>
    </source>
</evidence>
<evidence type="ECO:0000313" key="5">
    <source>
        <dbReference type="Proteomes" id="UP000193435"/>
    </source>
</evidence>
<feature type="binding site" evidence="3">
    <location>
        <position position="161"/>
    </location>
    <ligand>
        <name>ATP</name>
        <dbReference type="ChEBI" id="CHEBI:30616"/>
    </ligand>
</feature>
<keyword evidence="3" id="KW-0963">Cytoplasm</keyword>
<evidence type="ECO:0000313" key="4">
    <source>
        <dbReference type="EMBL" id="SMH39648.1"/>
    </source>
</evidence>
<keyword evidence="2 3" id="KW-0819">tRNA processing</keyword>
<comment type="catalytic activity">
    <reaction evidence="3">
        <text>cytidine(34) in elongator tRNA(Met) + acetate + ATP = N(4)-acetylcytidine(34) in elongator tRNA(Met) + AMP + diphosphate</text>
        <dbReference type="Rhea" id="RHEA:58144"/>
        <dbReference type="Rhea" id="RHEA-COMP:10693"/>
        <dbReference type="Rhea" id="RHEA-COMP:10694"/>
        <dbReference type="ChEBI" id="CHEBI:30089"/>
        <dbReference type="ChEBI" id="CHEBI:30616"/>
        <dbReference type="ChEBI" id="CHEBI:33019"/>
        <dbReference type="ChEBI" id="CHEBI:74900"/>
        <dbReference type="ChEBI" id="CHEBI:82748"/>
        <dbReference type="ChEBI" id="CHEBI:456215"/>
    </reaction>
</comment>
<keyword evidence="3" id="KW-0547">Nucleotide-binding</keyword>
<dbReference type="AlphaFoldDB" id="A0A1X7NPT4"/>
<dbReference type="SUPFAM" id="SSF52374">
    <property type="entry name" value="Nucleotidylyl transferase"/>
    <property type="match status" value="1"/>
</dbReference>
<dbReference type="Gene3D" id="3.40.50.620">
    <property type="entry name" value="HUPs"/>
    <property type="match status" value="1"/>
</dbReference>
<name>A0A1X7NPT4_9LACT</name>
<comment type="subcellular location">
    <subcellularLocation>
        <location evidence="3">Cytoplasm</location>
    </subcellularLocation>
</comment>
<proteinExistence type="inferred from homology"/>
<keyword evidence="5" id="KW-1185">Reference proteome</keyword>
<dbReference type="PANTHER" id="PTHR37825:SF1">
    <property type="entry name" value="TRNA(MET) CYTIDINE ACETATE LIGASE"/>
    <property type="match status" value="1"/>
</dbReference>
<feature type="binding site" evidence="3">
    <location>
        <begin position="7"/>
        <end position="20"/>
    </location>
    <ligand>
        <name>ATP</name>
        <dbReference type="ChEBI" id="CHEBI:30616"/>
    </ligand>
</feature>
<dbReference type="GO" id="GO:0000049">
    <property type="term" value="F:tRNA binding"/>
    <property type="evidence" value="ECO:0007669"/>
    <property type="project" value="UniProtKB-KW"/>
</dbReference>
<reference evidence="4 5" key="1">
    <citation type="submission" date="2017-04" db="EMBL/GenBank/DDBJ databases">
        <authorList>
            <person name="Afonso C.L."/>
            <person name="Miller P.J."/>
            <person name="Scott M.A."/>
            <person name="Spackman E."/>
            <person name="Goraichik I."/>
            <person name="Dimitrov K.M."/>
            <person name="Suarez D.L."/>
            <person name="Swayne D.E."/>
        </authorList>
    </citation>
    <scope>NUCLEOTIDE SEQUENCE [LARGE SCALE GENOMIC DNA]</scope>
    <source>
        <strain evidence="4 5">LMG26642</strain>
    </source>
</reference>
<dbReference type="EMBL" id="FXBJ01000002">
    <property type="protein sequence ID" value="SMH39648.1"/>
    <property type="molecule type" value="Genomic_DNA"/>
</dbReference>
<dbReference type="GO" id="GO:0005524">
    <property type="term" value="F:ATP binding"/>
    <property type="evidence" value="ECO:0007669"/>
    <property type="project" value="UniProtKB-KW"/>
</dbReference>
<keyword evidence="3" id="KW-0694">RNA-binding</keyword>
<evidence type="ECO:0000256" key="1">
    <source>
        <dbReference type="ARBA" id="ARBA00022598"/>
    </source>
</evidence>
<keyword evidence="3" id="KW-0820">tRNA-binding</keyword>
<dbReference type="NCBIfam" id="NF010191">
    <property type="entry name" value="PRK13670.1"/>
    <property type="match status" value="1"/>
</dbReference>
<sequence>MKSCGVIVEYNPFHNGHLYHIQQARKKTNADVIIAIMSGNFLQRGEPAIVDKWTRTQMALFNGADLVIELPVSFSVQPADFFAKGGIALLHSLGCQNFCFGAETGKTADYYELTDKLKHKKSEIEERFNELKNDGSSYAFQMDQIMKKLLPETQLNLSSPNTILGLAYAKENANYSNPMALVPIKRIEAEYHDKDIVENQKRASATAIRVELTNSLDQKNSLEILKEVMPESSQNLLSVAEWVTWENYWPFLKYQLINQSIKELQLIYEMKEGIEYRLKEKVKEAENFKDFISLVKNKRYTWVRLQRLCVYILLNMKKSEINPQLDSPKAIHLLGFNKIGQTYLNGVKKIVDLPILNHINKKNASLWELDIKAGDIYNLGYTNNMRQQDYRRQPIIIT</sequence>
<accession>A0A1X7NPT4</accession>
<gene>
    <name evidence="3" type="primary">tmcAL</name>
    <name evidence="4" type="ORF">SAMN04488700_2260</name>
</gene>
<dbReference type="Proteomes" id="UP000193435">
    <property type="component" value="Unassembled WGS sequence"/>
</dbReference>
<keyword evidence="1 3" id="KW-0436">Ligase</keyword>
<dbReference type="STRING" id="1073423.SAMN04488700_2260"/>